<reference evidence="4 5" key="1">
    <citation type="submission" date="2019-06" db="EMBL/GenBank/DDBJ databases">
        <title>A chromosomal-level reference genome of Carpinus fangiana (Coryloideae, Betulaceae).</title>
        <authorList>
            <person name="Yang X."/>
            <person name="Wang Z."/>
            <person name="Zhang L."/>
            <person name="Hao G."/>
            <person name="Liu J."/>
            <person name="Yang Y."/>
        </authorList>
    </citation>
    <scope>NUCLEOTIDE SEQUENCE [LARGE SCALE GENOMIC DNA]</scope>
    <source>
        <strain evidence="4">Cfa_2016G</strain>
        <tissue evidence="4">Leaf</tissue>
    </source>
</reference>
<gene>
    <name evidence="4" type="ORF">FH972_004040</name>
</gene>
<dbReference type="InterPro" id="IPR008587">
    <property type="entry name" value="FPP_plant"/>
</dbReference>
<evidence type="ECO:0008006" key="6">
    <source>
        <dbReference type="Google" id="ProtNLM"/>
    </source>
</evidence>
<dbReference type="OrthoDB" id="1917992at2759"/>
<evidence type="ECO:0000313" key="4">
    <source>
        <dbReference type="EMBL" id="KAE7999633.1"/>
    </source>
</evidence>
<evidence type="ECO:0000256" key="2">
    <source>
        <dbReference type="ARBA" id="ARBA00023054"/>
    </source>
</evidence>
<accession>A0A5N6QNG3</accession>
<feature type="coiled-coil region" evidence="3">
    <location>
        <begin position="76"/>
        <end position="110"/>
    </location>
</feature>
<evidence type="ECO:0000256" key="1">
    <source>
        <dbReference type="ARBA" id="ARBA00005921"/>
    </source>
</evidence>
<feature type="coiled-coil region" evidence="3">
    <location>
        <begin position="788"/>
        <end position="921"/>
    </location>
</feature>
<keyword evidence="2 3" id="KW-0175">Coiled coil</keyword>
<feature type="coiled-coil region" evidence="3">
    <location>
        <begin position="179"/>
        <end position="234"/>
    </location>
</feature>
<dbReference type="Gene3D" id="1.10.287.1490">
    <property type="match status" value="1"/>
</dbReference>
<protein>
    <recommendedName>
        <fullName evidence="6">Filament-like plant protein 7</fullName>
    </recommendedName>
</protein>
<name>A0A5N6QNG3_9ROSI</name>
<dbReference type="PANTHER" id="PTHR31580">
    <property type="entry name" value="FILAMENT-LIKE PLANT PROTEIN 4"/>
    <property type="match status" value="1"/>
</dbReference>
<comment type="similarity">
    <text evidence="1">Belongs to the FPP family.</text>
</comment>
<keyword evidence="5" id="KW-1185">Reference proteome</keyword>
<dbReference type="Pfam" id="PF05911">
    <property type="entry name" value="FPP"/>
    <property type="match status" value="1"/>
</dbReference>
<dbReference type="EMBL" id="CM017321">
    <property type="protein sequence ID" value="KAE7999633.1"/>
    <property type="molecule type" value="Genomic_DNA"/>
</dbReference>
<sequence length="1104" mass="124587">MDQKTWLWRKRSSEKAIVTTDKINSPLKGNEEEVHTLLTEKTELEKDLRISNDKLSSALSERNAKDELVKKQAKMVQEATAGREKAEAEAVSLKRELDEALQQRVAGEDRVGHLDAALKECMQQLRFVREDQEKRINDAVMKTSKEFEKSQMVLEEKLTETSKRFAKLGVENSQISNALLVKEKLIEDVNKQLTQLESDFSALMTRLQSTEKDNASLKYEVRVLEKELEIRNEEREFNRRTADASHKQHLESVKKIAKLESECQRLRLLVRKRLPGPAALAKMKNEVEILGRDSVEMRRRKLNATAFMVDSAVDDSPEDLTKRIGNLTEELCSMEEENKNLREALHKKANELQFSREMYTRTASRLSQVELQLDEVSKGQRIVEPTRRSFTSHDLSLASMSEIGSDDKVSCAESWASALISELEHFRNGKQKGSPSSKTVGTSDINLMDDFVEMERLALGSVNKPFGSSHVSSNETNAISHPLETELNRNPSELTGREIVPMPDSESGFGASNQEIRSNNALMGKVPGWLQDILKVILEQNSVRQRNPDEILEDIRAALACINSPKPTEVVDARKGSNDPDASDPVLASGHISWKQSNKSLVMDSSDHVIDVDISLAEKSNPQLHLELGKSIGKIIELIEGISLPSLDDDNPETLSRKDGNIFTYKNSETPTGYMVRVFQWKTSELSAVLHQFVHTCYDLLNGKTNIDKFALELTTALDWIMNHCFSLQDVSNMRDAIMKHFDWDESRSESEAEVGMISHFSEAGRVPREQLAYLPMTAASNGNHLQIEELQSTDRNLRDELKNLKSAKKDLERRLQSATDKSESLMNQLLKSEKAIASLQTELETLKESKGMIEDQTESRKLMNEEDLDRQLTVARLELHEAREKFSSLEAELDDKNNCYEELEATCLELQLQLESITKKESPNNDLNQEEKQLRTDWEITAASEKLAECQETILNLGKQLKALAAPREAALFDKVIATPTDTVTTAAAITATATTPPKDKIMNQRSSLLDQMLKEDDSAAKYLKFRKTKETDGNSTRKDNGAFQPLEKIIVLNGVKREDDDATAGSLAIVPSKKRGGVSLWRKLMWRKKKGNIKKPPLPFCP</sequence>
<dbReference type="Proteomes" id="UP000327013">
    <property type="component" value="Chromosome 1"/>
</dbReference>
<organism evidence="4 5">
    <name type="scientific">Carpinus fangiana</name>
    <dbReference type="NCBI Taxonomy" id="176857"/>
    <lineage>
        <taxon>Eukaryota</taxon>
        <taxon>Viridiplantae</taxon>
        <taxon>Streptophyta</taxon>
        <taxon>Embryophyta</taxon>
        <taxon>Tracheophyta</taxon>
        <taxon>Spermatophyta</taxon>
        <taxon>Magnoliopsida</taxon>
        <taxon>eudicotyledons</taxon>
        <taxon>Gunneridae</taxon>
        <taxon>Pentapetalae</taxon>
        <taxon>rosids</taxon>
        <taxon>fabids</taxon>
        <taxon>Fagales</taxon>
        <taxon>Betulaceae</taxon>
        <taxon>Carpinus</taxon>
    </lineage>
</organism>
<dbReference type="PANTHER" id="PTHR31580:SF22">
    <property type="entry name" value="FILAMENT-LIKE PLANT PROTEIN 7"/>
    <property type="match status" value="1"/>
</dbReference>
<dbReference type="AlphaFoldDB" id="A0A5N6QNG3"/>
<proteinExistence type="inferred from homology"/>
<evidence type="ECO:0000256" key="3">
    <source>
        <dbReference type="SAM" id="Coils"/>
    </source>
</evidence>
<evidence type="ECO:0000313" key="5">
    <source>
        <dbReference type="Proteomes" id="UP000327013"/>
    </source>
</evidence>